<evidence type="ECO:0000313" key="4">
    <source>
        <dbReference type="Proteomes" id="UP000221538"/>
    </source>
</evidence>
<protein>
    <submittedName>
        <fullName evidence="1">Uncharacterized protein</fullName>
    </submittedName>
</protein>
<reference evidence="2" key="9">
    <citation type="submission" date="2024-05" db="EMBL/GenBank/DDBJ databases">
        <authorList>
            <person name="Sun Q."/>
            <person name="Sedlacek I."/>
        </authorList>
    </citation>
    <scope>NUCLEOTIDE SEQUENCE</scope>
    <source>
        <strain evidence="2">CCM 7327</strain>
    </source>
</reference>
<dbReference type="Proteomes" id="UP000593663">
    <property type="component" value="Chromosome 2"/>
</dbReference>
<reference evidence="3" key="8">
    <citation type="journal article" date="2021" name="Microbiol. Resour. Announc.">
        <title>Complete Genome Sequence of Sphingobium barthaii KK22, a High-Molecular-Weight Polycyclic Aromatic Hydrocarbon-Degrading Soil Bacterium.</title>
        <authorList>
            <person name="Mori J.F."/>
            <person name="Kanaly R.A."/>
        </authorList>
    </citation>
    <scope>NUCLEOTIDE SEQUENCE</scope>
    <source>
        <strain evidence="3">KK22</strain>
    </source>
</reference>
<evidence type="ECO:0000313" key="6">
    <source>
        <dbReference type="Proteomes" id="UP000628109"/>
    </source>
</evidence>
<evidence type="ECO:0000313" key="5">
    <source>
        <dbReference type="Proteomes" id="UP000593663"/>
    </source>
</evidence>
<dbReference type="AlphaFoldDB" id="A0A292ZL09"/>
<reference evidence="2" key="3">
    <citation type="journal article" date="2014" name="Int. J. Syst. Evol. Microbiol.">
        <title>Complete genome of a new Firmicutes species belonging to the dominant human colonic microbiota ('Ruminococcus bicirculans') reveals two chromosomes and a selective capacity to utilize plant glucans.</title>
        <authorList>
            <consortium name="NISC Comparative Sequencing Program"/>
            <person name="Wegmann U."/>
            <person name="Louis P."/>
            <person name="Goesmann A."/>
            <person name="Henrissat B."/>
            <person name="Duncan S.H."/>
            <person name="Flint H.J."/>
        </authorList>
    </citation>
    <scope>NUCLEOTIDE SEQUENCE</scope>
    <source>
        <strain evidence="2">CCM 7327</strain>
    </source>
</reference>
<reference evidence="6" key="6">
    <citation type="journal article" date="2019" name="Int. J. Syst. Evol. Microbiol.">
        <title>The Global Catalogue of Microorganisms (GCM) 10K type strain sequencing project: providing services to taxonomists for standard genome sequencing and annotation.</title>
        <authorList>
            <consortium name="The Broad Institute Genomics Platform"/>
            <consortium name="The Broad Institute Genome Sequencing Center for Infectious Disease"/>
            <person name="Wu L."/>
            <person name="Ma J."/>
        </authorList>
    </citation>
    <scope>NUCLEOTIDE SEQUENCE [LARGE SCALE GENOMIC DNA]</scope>
    <source>
        <strain evidence="6">CCM 7327</strain>
    </source>
</reference>
<dbReference type="RefSeq" id="WP_025551049.1">
    <property type="nucleotide sequence ID" value="NZ_BATN01000104.1"/>
</dbReference>
<accession>A0A292ZL09</accession>
<reference evidence="1" key="4">
    <citation type="submission" date="2017-10" db="EMBL/GenBank/DDBJ databases">
        <title>Bioaugmenting a lab-scale membrane bioreactor with Sphingobium fuliginis OMI to degrade 4-tert-butylphenol.</title>
        <authorList>
            <person name="Takada K."/>
            <person name="Shiba T."/>
            <person name="Soda S."/>
            <person name="Inoue D."/>
            <person name="Miyake M."/>
            <person name="Eguchi M."/>
            <person name="Ike M."/>
        </authorList>
    </citation>
    <scope>NUCLEOTIDE SEQUENCE</scope>
    <source>
        <strain evidence="1">OMI</strain>
    </source>
</reference>
<keyword evidence="6" id="KW-1185">Reference proteome</keyword>
<evidence type="ECO:0000313" key="2">
    <source>
        <dbReference type="EMBL" id="GFZ97374.1"/>
    </source>
</evidence>
<dbReference type="Proteomes" id="UP000221538">
    <property type="component" value="Unassembled WGS sequence"/>
</dbReference>
<reference evidence="1 4" key="1">
    <citation type="journal article" date="2013" name="Biodegradation">
        <title>Occurrence of 4-tert-butylphenol (4-t-BP) biodegradation in an aquatic sample caused by the presence of Spirodela polyrrhiza and isolation of a 4-t-BP-utilizing bacterium.</title>
        <authorList>
            <person name="Ogata Y."/>
            <person name="Toyama T."/>
            <person name="Yu N."/>
            <person name="Wang X."/>
            <person name="Sei K."/>
            <person name="Ike M."/>
        </authorList>
    </citation>
    <scope>NUCLEOTIDE SEQUENCE [LARGE SCALE GENOMIC DNA]</scope>
    <source>
        <strain evidence="1 4">OMI</strain>
    </source>
</reference>
<name>A0A292ZL09_SPHSA</name>
<reference evidence="5" key="7">
    <citation type="submission" date="2020-08" db="EMBL/GenBank/DDBJ databases">
        <title>Complete genome sequence of Sphingobium barthaii strain KK22, a high-molecular-weight polycyclic aromatic hydrocarbon-degrading soil bacterium.</title>
        <authorList>
            <person name="Mori J.F."/>
            <person name="Kanaly R.A."/>
        </authorList>
    </citation>
    <scope>NUCLEOTIDE SEQUENCE [LARGE SCALE GENOMIC DNA]</scope>
    <source>
        <strain evidence="5">KK22</strain>
    </source>
</reference>
<reference evidence="1 4" key="2">
    <citation type="journal article" date="2013" name="Environ. Sci. Technol.">
        <title>The 4-tert-butylphenol-utilizing bacterium Sphingobium fuliginis OMI can degrade bisphenols via phenolic ring hydroxylation and meta-cleavage pathway.</title>
        <authorList>
            <person name="Ogata Y."/>
            <person name="Goda S."/>
            <person name="Toyama T."/>
            <person name="Sei K."/>
            <person name="Ike M."/>
        </authorList>
    </citation>
    <scope>NUCLEOTIDE SEQUENCE [LARGE SCALE GENOMIC DNA]</scope>
    <source>
        <strain evidence="1 4">OMI</strain>
    </source>
</reference>
<dbReference type="EMBL" id="BMDU01000006">
    <property type="protein sequence ID" value="GFZ97374.1"/>
    <property type="molecule type" value="Genomic_DNA"/>
</dbReference>
<dbReference type="EMBL" id="BEWI01000032">
    <property type="protein sequence ID" value="GAY23553.1"/>
    <property type="molecule type" value="Genomic_DNA"/>
</dbReference>
<gene>
    <name evidence="2" type="ORF">GCM10019071_29820</name>
    <name evidence="3" type="ORF">H5V43_19760</name>
    <name evidence="1" type="ORF">SFOMI_4131</name>
</gene>
<dbReference type="Proteomes" id="UP000628109">
    <property type="component" value="Unassembled WGS sequence"/>
</dbReference>
<organism evidence="1 4">
    <name type="scientific">Sphingobium fuliginis (strain ATCC 27551)</name>
    <dbReference type="NCBI Taxonomy" id="336203"/>
    <lineage>
        <taxon>Bacteria</taxon>
        <taxon>Pseudomonadati</taxon>
        <taxon>Pseudomonadota</taxon>
        <taxon>Alphaproteobacteria</taxon>
        <taxon>Sphingomonadales</taxon>
        <taxon>Sphingomonadaceae</taxon>
        <taxon>Sphingobium</taxon>
    </lineage>
</organism>
<evidence type="ECO:0000313" key="1">
    <source>
        <dbReference type="EMBL" id="GAY23553.1"/>
    </source>
</evidence>
<dbReference type="KEGG" id="sbar:H5V43_19760"/>
<proteinExistence type="predicted"/>
<reference evidence="1" key="5">
    <citation type="submission" date="2017-10" db="EMBL/GenBank/DDBJ databases">
        <authorList>
            <person name="Banno H."/>
            <person name="Chua N.-H."/>
        </authorList>
    </citation>
    <scope>NUCLEOTIDE SEQUENCE</scope>
    <source>
        <strain evidence="1">OMI</strain>
    </source>
</reference>
<sequence>MTADKLVELIVARLVRDHGRSKHHWRRLVGPIRLYSRATHPHCNWAAAPTGSFQEIAAIEALLDDWRMRYPLLSG</sequence>
<dbReference type="EMBL" id="CP060036">
    <property type="protein sequence ID" value="QOT73460.1"/>
    <property type="molecule type" value="Genomic_DNA"/>
</dbReference>
<evidence type="ECO:0000313" key="3">
    <source>
        <dbReference type="EMBL" id="QOT73460.1"/>
    </source>
</evidence>